<reference evidence="1 2" key="1">
    <citation type="submission" date="2019-06" db="EMBL/GenBank/DDBJ databases">
        <title>Comprehensive assessment of Oxford Nanopore MinION sequencing for bacterial characterization and routine diagnosis.</title>
        <authorList>
            <person name="Tan S."/>
            <person name="Dvorak C.M.T."/>
            <person name="Gebhart C."/>
            <person name="Estrada A."/>
            <person name="Marthaler D.G."/>
            <person name="Murtaugh M.P."/>
        </authorList>
    </citation>
    <scope>NUCLEOTIDE SEQUENCE [LARGE SCALE GENOMIC DNA]</scope>
    <source>
        <strain evidence="1 2">2017UMN1435.21</strain>
    </source>
</reference>
<gene>
    <name evidence="1" type="ORF">FH692_04620</name>
</gene>
<evidence type="ECO:0000313" key="1">
    <source>
        <dbReference type="EMBL" id="TQE88981.1"/>
    </source>
</evidence>
<sequence>MVTFMSNALTQSGLFGNNSSTSNSEIINDRRIAPERNDITACVAVSVSEPQPFFPIVGFEKNKNGKNAPVFSDESIGYEVFLTMPKEDGAVKLISLVVPTLAIAQKIQFRHLYQLVNPRGRYKYKSFDVLELWAEDVKEVKLGG</sequence>
<dbReference type="Proteomes" id="UP000315224">
    <property type="component" value="Unassembled WGS sequence"/>
</dbReference>
<protein>
    <submittedName>
        <fullName evidence="1">Uncharacterized protein</fullName>
    </submittedName>
</protein>
<accession>A0A540UWY6</accession>
<dbReference type="EMBL" id="VIEK01000005">
    <property type="protein sequence ID" value="TQE88981.1"/>
    <property type="molecule type" value="Genomic_DNA"/>
</dbReference>
<evidence type="ECO:0000313" key="2">
    <source>
        <dbReference type="Proteomes" id="UP000315224"/>
    </source>
</evidence>
<proteinExistence type="predicted"/>
<name>A0A540UWY6_STRSU</name>
<comment type="caution">
    <text evidence="1">The sequence shown here is derived from an EMBL/GenBank/DDBJ whole genome shotgun (WGS) entry which is preliminary data.</text>
</comment>
<dbReference type="AlphaFoldDB" id="A0A540UWY6"/>
<organism evidence="1 2">
    <name type="scientific">Streptococcus suis</name>
    <dbReference type="NCBI Taxonomy" id="1307"/>
    <lineage>
        <taxon>Bacteria</taxon>
        <taxon>Bacillati</taxon>
        <taxon>Bacillota</taxon>
        <taxon>Bacilli</taxon>
        <taxon>Lactobacillales</taxon>
        <taxon>Streptococcaceae</taxon>
        <taxon>Streptococcus</taxon>
    </lineage>
</organism>